<evidence type="ECO:0000259" key="8">
    <source>
        <dbReference type="Pfam" id="PF08263"/>
    </source>
</evidence>
<dbReference type="InterPro" id="IPR032675">
    <property type="entry name" value="LRR_dom_sf"/>
</dbReference>
<dbReference type="Pfam" id="PF00560">
    <property type="entry name" value="LRR_1"/>
    <property type="match status" value="7"/>
</dbReference>
<evidence type="ECO:0000256" key="6">
    <source>
        <dbReference type="ARBA" id="ARBA00023136"/>
    </source>
</evidence>
<dbReference type="SUPFAM" id="SSF52058">
    <property type="entry name" value="L domain-like"/>
    <property type="match status" value="1"/>
</dbReference>
<dbReference type="InterPro" id="IPR001611">
    <property type="entry name" value="Leu-rich_rpt"/>
</dbReference>
<organism evidence="9 10">
    <name type="scientific">Citrus unshiu</name>
    <name type="common">Satsuma mandarin</name>
    <name type="synonym">Citrus nobilis var. unshiu</name>
    <dbReference type="NCBI Taxonomy" id="55188"/>
    <lineage>
        <taxon>Eukaryota</taxon>
        <taxon>Viridiplantae</taxon>
        <taxon>Streptophyta</taxon>
        <taxon>Embryophyta</taxon>
        <taxon>Tracheophyta</taxon>
        <taxon>Spermatophyta</taxon>
        <taxon>Magnoliopsida</taxon>
        <taxon>eudicotyledons</taxon>
        <taxon>Gunneridae</taxon>
        <taxon>Pentapetalae</taxon>
        <taxon>rosids</taxon>
        <taxon>malvids</taxon>
        <taxon>Sapindales</taxon>
        <taxon>Rutaceae</taxon>
        <taxon>Aurantioideae</taxon>
        <taxon>Citrus</taxon>
    </lineage>
</organism>
<accession>A0A2H5QM11</accession>
<dbReference type="PANTHER" id="PTHR48057">
    <property type="entry name" value="LEUCINE-RICH REPEAT SERINE/THREONINE-PROTEIN KINASE 1"/>
    <property type="match status" value="1"/>
</dbReference>
<evidence type="ECO:0000313" key="9">
    <source>
        <dbReference type="EMBL" id="GAY65275.1"/>
    </source>
</evidence>
<reference evidence="9 10" key="1">
    <citation type="journal article" date="2017" name="Front. Genet.">
        <title>Draft sequencing of the heterozygous diploid genome of Satsuma (Citrus unshiu Marc.) using a hybrid assembly approach.</title>
        <authorList>
            <person name="Shimizu T."/>
            <person name="Tanizawa Y."/>
            <person name="Mochizuki T."/>
            <person name="Nagasaki H."/>
            <person name="Yoshioka T."/>
            <person name="Toyoda A."/>
            <person name="Fujiyama A."/>
            <person name="Kaminuma E."/>
            <person name="Nakamura Y."/>
        </authorList>
    </citation>
    <scope>NUCLEOTIDE SEQUENCE [LARGE SCALE GENOMIC DNA]</scope>
    <source>
        <strain evidence="10">cv. Miyagawa wase</strain>
    </source>
</reference>
<comment type="subcellular location">
    <subcellularLocation>
        <location evidence="1">Membrane</location>
        <topology evidence="1">Single-pass membrane protein</topology>
    </subcellularLocation>
</comment>
<evidence type="ECO:0000256" key="2">
    <source>
        <dbReference type="ARBA" id="ARBA00022614"/>
    </source>
</evidence>
<evidence type="ECO:0000313" key="10">
    <source>
        <dbReference type="Proteomes" id="UP000236630"/>
    </source>
</evidence>
<protein>
    <recommendedName>
        <fullName evidence="8">Leucine-rich repeat-containing N-terminal plant-type domain-containing protein</fullName>
    </recommendedName>
</protein>
<evidence type="ECO:0000256" key="7">
    <source>
        <dbReference type="SAM" id="SignalP"/>
    </source>
</evidence>
<name>A0A2H5QM11_CITUN</name>
<dbReference type="InterPro" id="IPR013210">
    <property type="entry name" value="LRR_N_plant-typ"/>
</dbReference>
<dbReference type="InterPro" id="IPR052595">
    <property type="entry name" value="LRRC69/RLP"/>
</dbReference>
<dbReference type="GO" id="GO:0016020">
    <property type="term" value="C:membrane"/>
    <property type="evidence" value="ECO:0007669"/>
    <property type="project" value="UniProtKB-SubCell"/>
</dbReference>
<dbReference type="Pfam" id="PF12799">
    <property type="entry name" value="LRR_4"/>
    <property type="match status" value="1"/>
</dbReference>
<keyword evidence="10" id="KW-1185">Reference proteome</keyword>
<evidence type="ECO:0000256" key="1">
    <source>
        <dbReference type="ARBA" id="ARBA00004167"/>
    </source>
</evidence>
<dbReference type="Proteomes" id="UP000236630">
    <property type="component" value="Unassembled WGS sequence"/>
</dbReference>
<dbReference type="EMBL" id="BDQV01000467">
    <property type="protein sequence ID" value="GAY65275.1"/>
    <property type="molecule type" value="Genomic_DNA"/>
</dbReference>
<feature type="signal peptide" evidence="7">
    <location>
        <begin position="1"/>
        <end position="24"/>
    </location>
</feature>
<dbReference type="Pfam" id="PF08263">
    <property type="entry name" value="LRRNT_2"/>
    <property type="match status" value="1"/>
</dbReference>
<keyword evidence="2" id="KW-0433">Leucine-rich repeat</keyword>
<feature type="domain" description="Leucine-rich repeat-containing N-terminal plant-type" evidence="8">
    <location>
        <begin position="29"/>
        <end position="69"/>
    </location>
</feature>
<dbReference type="Gene3D" id="3.80.10.10">
    <property type="entry name" value="Ribonuclease Inhibitor"/>
    <property type="match status" value="5"/>
</dbReference>
<gene>
    <name evidence="9" type="ORF">CUMW_239870</name>
</gene>
<keyword evidence="6" id="KW-0472">Membrane</keyword>
<sequence length="656" mass="73775">MCGSKRVWVSELIFILLVVKGWWSEGCLEQERSALLQLKRFFNGDLRLQNWVDDEYYLDCCLWEGVECNNTTGRVIKLDLAQTRNWESEEWYMNASLFTPFQQLESLDLIENNIAGCVENEGLEKLSRLNNLKFLHLDYNSFNNSIFSSLGGLSSLRHLSLFGNRLNGSIDIKGLESLSNLEELDMSDNAIDNLVVPKGLERLSRLNNLKCLFLDNNYFNNSIFSSLGGLSSLKRLSLAGNELNGSIDIEGLESLSNLEELDMSDNAIDNLVVPKDFRGLRKLNILYLGGRENAMIDGRQVLQSIGSLPSLKTLFLWYTNFMGTVVNQELHNFTNLEGLILYKSDLHVSQLLPSIASFTSLKYLSMLDSVLKGALHGQDFRKFKNLEHLDMGWVQVNVNTSFFQIVGKSMSSLKFLSLTSSSLNKNAILDQGLCQLVHLQELYIGRNDLRGSLPWCLANMTSLQVLDASSNQLTGNISPGLCELVLLRELYIDYNDLRGSLPWCLANMTSLQVLNASYNQLTGNISPGLCELVLLRELYIDYNDFGGSLRWCLANTTSLQVLDASCNQLIGNISPSLCELVLLRELYIDNNDLRGSLPLCLANLTSLRVLDVSYNQLSENISSSLMHLMLMLKSARPWTDQILSPTFMLSTVCSNH</sequence>
<keyword evidence="3" id="KW-0812">Transmembrane</keyword>
<keyword evidence="4" id="KW-0677">Repeat</keyword>
<dbReference type="SUPFAM" id="SSF52047">
    <property type="entry name" value="RNI-like"/>
    <property type="match status" value="1"/>
</dbReference>
<dbReference type="AlphaFoldDB" id="A0A2H5QM11"/>
<evidence type="ECO:0000256" key="3">
    <source>
        <dbReference type="ARBA" id="ARBA00022692"/>
    </source>
</evidence>
<dbReference type="SMART" id="SM00365">
    <property type="entry name" value="LRR_SD22"/>
    <property type="match status" value="6"/>
</dbReference>
<proteinExistence type="predicted"/>
<evidence type="ECO:0000256" key="5">
    <source>
        <dbReference type="ARBA" id="ARBA00022989"/>
    </source>
</evidence>
<dbReference type="InterPro" id="IPR003591">
    <property type="entry name" value="Leu-rich_rpt_typical-subtyp"/>
</dbReference>
<feature type="chain" id="PRO_5014148218" description="Leucine-rich repeat-containing N-terminal plant-type domain-containing protein" evidence="7">
    <location>
        <begin position="25"/>
        <end position="656"/>
    </location>
</feature>
<dbReference type="SMART" id="SM00369">
    <property type="entry name" value="LRR_TYP"/>
    <property type="match status" value="9"/>
</dbReference>
<keyword evidence="7" id="KW-0732">Signal</keyword>
<comment type="caution">
    <text evidence="9">The sequence shown here is derived from an EMBL/GenBank/DDBJ whole genome shotgun (WGS) entry which is preliminary data.</text>
</comment>
<dbReference type="PANTHER" id="PTHR48057:SF7">
    <property type="entry name" value="LEUCINE-RICH REPEAT SERINE_THREONINE-PROTEIN KINASE 1"/>
    <property type="match status" value="1"/>
</dbReference>
<evidence type="ECO:0000256" key="4">
    <source>
        <dbReference type="ARBA" id="ARBA00022737"/>
    </source>
</evidence>
<dbReference type="PROSITE" id="PS51450">
    <property type="entry name" value="LRR"/>
    <property type="match status" value="1"/>
</dbReference>
<keyword evidence="5" id="KW-1133">Transmembrane helix</keyword>
<dbReference type="InterPro" id="IPR025875">
    <property type="entry name" value="Leu-rich_rpt_4"/>
</dbReference>
<dbReference type="FunFam" id="3.80.10.10:FF:000095">
    <property type="entry name" value="LRR receptor-like serine/threonine-protein kinase GSO1"/>
    <property type="match status" value="1"/>
</dbReference>